<dbReference type="Gene3D" id="1.10.3290.10">
    <property type="entry name" value="Fido-like domain"/>
    <property type="match status" value="1"/>
</dbReference>
<organism evidence="3 4">
    <name type="scientific">Agromyces larvae</name>
    <dbReference type="NCBI Taxonomy" id="2929802"/>
    <lineage>
        <taxon>Bacteria</taxon>
        <taxon>Bacillati</taxon>
        <taxon>Actinomycetota</taxon>
        <taxon>Actinomycetes</taxon>
        <taxon>Micrococcales</taxon>
        <taxon>Microbacteriaceae</taxon>
        <taxon>Agromyces</taxon>
    </lineage>
</organism>
<reference evidence="3 4" key="1">
    <citation type="submission" date="2022-03" db="EMBL/GenBank/DDBJ databases">
        <title>Mucilaginibacter sp. isolated from the gut of Protaetia brevitarsis seulensis larvae.</title>
        <authorList>
            <person name="Won M."/>
            <person name="Kim S.-J."/>
            <person name="Kwon S.-W."/>
        </authorList>
    </citation>
    <scope>NUCLEOTIDE SEQUENCE [LARGE SCALE GENOMIC DNA]</scope>
    <source>
        <strain evidence="3 4">CFWR-12</strain>
    </source>
</reference>
<evidence type="ECO:0000313" key="4">
    <source>
        <dbReference type="Proteomes" id="UP000832097"/>
    </source>
</evidence>
<dbReference type="Proteomes" id="UP000832097">
    <property type="component" value="Chromosome"/>
</dbReference>
<proteinExistence type="predicted"/>
<feature type="region of interest" description="Disordered" evidence="1">
    <location>
        <begin position="1"/>
        <end position="36"/>
    </location>
</feature>
<dbReference type="InterPro" id="IPR003812">
    <property type="entry name" value="Fido"/>
</dbReference>
<dbReference type="InterPro" id="IPR036597">
    <property type="entry name" value="Fido-like_dom_sf"/>
</dbReference>
<gene>
    <name evidence="3" type="ORF">MTO99_11065</name>
</gene>
<dbReference type="RefSeq" id="WP_243553663.1">
    <property type="nucleotide sequence ID" value="NZ_CP094528.1"/>
</dbReference>
<evidence type="ECO:0000313" key="3">
    <source>
        <dbReference type="EMBL" id="UOE42731.1"/>
    </source>
</evidence>
<evidence type="ECO:0000256" key="1">
    <source>
        <dbReference type="SAM" id="MobiDB-lite"/>
    </source>
</evidence>
<protein>
    <recommendedName>
        <fullName evidence="2">Fido domain-containing protein</fullName>
    </recommendedName>
</protein>
<sequence>MNAATDEPRGSGPAYVRRPAGRARTGWPATQSGTFPGDELTRAEKLDLLGIDWDWSGIDTSVIGGSEGELAVERSLARFRANLAVIVWDAARLEGNTFTLPEVQTLLDGVTVEGKKIEEQQQVLALNEAYNELDRLMRAGEFRVTKDVSDKLHGLVARHEAIESGRFRGEGLVDGGGSVRLSTGGVVDGRAHGDGVCVLVEAFNDLTDYLDGVSDPRQKALLYAASATRHQFYFDGNKRTAKLMASGVLMSAGFDAISVPYSRLYEQNVSLDRLFSTNDATGYMNLLADCAR</sequence>
<dbReference type="EMBL" id="CP094528">
    <property type="protein sequence ID" value="UOE42731.1"/>
    <property type="molecule type" value="Genomic_DNA"/>
</dbReference>
<name>A0ABY4BYH1_9MICO</name>
<feature type="domain" description="Fido" evidence="2">
    <location>
        <begin position="144"/>
        <end position="289"/>
    </location>
</feature>
<accession>A0ABY4BYH1</accession>
<evidence type="ECO:0000259" key="2">
    <source>
        <dbReference type="PROSITE" id="PS51459"/>
    </source>
</evidence>
<dbReference type="PROSITE" id="PS51459">
    <property type="entry name" value="FIDO"/>
    <property type="match status" value="1"/>
</dbReference>
<keyword evidence="4" id="KW-1185">Reference proteome</keyword>